<comment type="similarity">
    <text evidence="11 12">Belongs to the TonB-dependent receptor family.</text>
</comment>
<keyword evidence="10 11" id="KW-0998">Cell outer membrane</keyword>
<name>A0A7S6UE02_9GAMM</name>
<dbReference type="Gene3D" id="2.40.170.20">
    <property type="entry name" value="TonB-dependent receptor, beta-barrel domain"/>
    <property type="match status" value="1"/>
</dbReference>
<keyword evidence="4" id="KW-0410">Iron transport</keyword>
<keyword evidence="2 11" id="KW-0813">Transport</keyword>
<feature type="domain" description="TonB-dependent receptor plug" evidence="15">
    <location>
        <begin position="68"/>
        <end position="176"/>
    </location>
</feature>
<evidence type="ECO:0000256" key="5">
    <source>
        <dbReference type="ARBA" id="ARBA00022692"/>
    </source>
</evidence>
<protein>
    <submittedName>
        <fullName evidence="16">TonB-dependent receptor</fullName>
    </submittedName>
</protein>
<dbReference type="Gene3D" id="2.170.130.10">
    <property type="entry name" value="TonB-dependent receptor, plug domain"/>
    <property type="match status" value="1"/>
</dbReference>
<keyword evidence="3 11" id="KW-1134">Transmembrane beta strand</keyword>
<dbReference type="PANTHER" id="PTHR32552:SF81">
    <property type="entry name" value="TONB-DEPENDENT OUTER MEMBRANE RECEPTOR"/>
    <property type="match status" value="1"/>
</dbReference>
<evidence type="ECO:0000256" key="7">
    <source>
        <dbReference type="ARBA" id="ARBA00023065"/>
    </source>
</evidence>
<evidence type="ECO:0000313" key="16">
    <source>
        <dbReference type="EMBL" id="QOW18553.1"/>
    </source>
</evidence>
<dbReference type="AlphaFoldDB" id="A0A7S6UE02"/>
<dbReference type="PROSITE" id="PS52016">
    <property type="entry name" value="TONB_DEPENDENT_REC_3"/>
    <property type="match status" value="1"/>
</dbReference>
<keyword evidence="9 11" id="KW-0472">Membrane</keyword>
<organism evidence="16 17">
    <name type="scientific">Novilysobacter ciconiae</name>
    <dbReference type="NCBI Taxonomy" id="2781022"/>
    <lineage>
        <taxon>Bacteria</taxon>
        <taxon>Pseudomonadati</taxon>
        <taxon>Pseudomonadota</taxon>
        <taxon>Gammaproteobacteria</taxon>
        <taxon>Lysobacterales</taxon>
        <taxon>Lysobacteraceae</taxon>
        <taxon>Novilysobacter</taxon>
    </lineage>
</organism>
<keyword evidence="16" id="KW-0675">Receptor</keyword>
<feature type="signal peptide" evidence="13">
    <location>
        <begin position="1"/>
        <end position="33"/>
    </location>
</feature>
<keyword evidence="13" id="KW-0732">Signal</keyword>
<keyword evidence="5 11" id="KW-0812">Transmembrane</keyword>
<dbReference type="Proteomes" id="UP000594059">
    <property type="component" value="Chromosome"/>
</dbReference>
<keyword evidence="7" id="KW-0406">Ion transport</keyword>
<evidence type="ECO:0000256" key="13">
    <source>
        <dbReference type="SAM" id="SignalP"/>
    </source>
</evidence>
<keyword evidence="6" id="KW-0408">Iron</keyword>
<feature type="chain" id="PRO_5032463429" evidence="13">
    <location>
        <begin position="34"/>
        <end position="730"/>
    </location>
</feature>
<accession>A0A7S6UE02</accession>
<evidence type="ECO:0000256" key="3">
    <source>
        <dbReference type="ARBA" id="ARBA00022452"/>
    </source>
</evidence>
<evidence type="ECO:0000256" key="6">
    <source>
        <dbReference type="ARBA" id="ARBA00023004"/>
    </source>
</evidence>
<evidence type="ECO:0000256" key="10">
    <source>
        <dbReference type="ARBA" id="ARBA00023237"/>
    </source>
</evidence>
<evidence type="ECO:0000256" key="1">
    <source>
        <dbReference type="ARBA" id="ARBA00004571"/>
    </source>
</evidence>
<evidence type="ECO:0000259" key="15">
    <source>
        <dbReference type="Pfam" id="PF07715"/>
    </source>
</evidence>
<sequence>MRLPARNAQPRASLLHGCLLIALGLPVGVSAQASGQPQGDQSGQPAAAVQLPSVVVSATRIPADALVVPAAIDLVEADAIHRARPAIDLSESLGRIPGVVARNRQNDAQDLQISIRGFGARATFGVRGVRLYTDGIPATMPDGQGQVSHFPIASAERIEVLRGPFSALYGNASGGVISLFTASAPDEPTLSAGLVLGGYGLQQSSLSFQTPWGDGNDGSFVGDFADVRSDGFRRHSRSHRRSGQAVLKGVAGTGTRYTVLVNGLDLEADDPQGLTAGQLRGDRRAASDGALAFDTRKTVRQGQAGARIEQALGESQTLQLTAHAGSRKTTQMLSVPVIVQRKNPMHGGGAIDLDRDYSGADLRWQWASSLLERPFSLTTGLEYQVSEERRRGFENFIGDRIGVVGKLRRDQDDRVTARDVYAQAEWAPAERWRINLGARRSQVRFNSRDHYITADNPDDSGSLDYARTSPVAGVLFRATPWLSVYANAGAGFETPTLSELAYRDDDRSGLNNGLEPARSRNIEAGVRARRDGWEWSGAVFQSRTRDELVVIANQGGRSVYGNAGVSRRRGVELAGTLEFAPQWHLSGAYTFLDAEYLTDFAACGTPPCGDDSLIIQAGRRIPGLARNTAWSELRWSPLASTDVMLEGQYTDRIAVDDANSEYAPAAARFDLAAEHRIQGAGLEWRGFARLNNVFDRDIIGSVIVNDGNGRYYEPAPGRHWQVGVSASRSF</sequence>
<dbReference type="InterPro" id="IPR037066">
    <property type="entry name" value="Plug_dom_sf"/>
</dbReference>
<evidence type="ECO:0000256" key="8">
    <source>
        <dbReference type="ARBA" id="ARBA00023077"/>
    </source>
</evidence>
<evidence type="ECO:0000256" key="2">
    <source>
        <dbReference type="ARBA" id="ARBA00022448"/>
    </source>
</evidence>
<dbReference type="SUPFAM" id="SSF56935">
    <property type="entry name" value="Porins"/>
    <property type="match status" value="1"/>
</dbReference>
<evidence type="ECO:0000313" key="17">
    <source>
        <dbReference type="Proteomes" id="UP000594059"/>
    </source>
</evidence>
<comment type="subcellular location">
    <subcellularLocation>
        <location evidence="1 11">Cell outer membrane</location>
        <topology evidence="1 11">Multi-pass membrane protein</topology>
    </subcellularLocation>
</comment>
<keyword evidence="17" id="KW-1185">Reference proteome</keyword>
<dbReference type="PANTHER" id="PTHR32552">
    <property type="entry name" value="FERRICHROME IRON RECEPTOR-RELATED"/>
    <property type="match status" value="1"/>
</dbReference>
<evidence type="ECO:0000256" key="11">
    <source>
        <dbReference type="PROSITE-ProRule" id="PRU01360"/>
    </source>
</evidence>
<feature type="domain" description="TonB-dependent receptor-like beta-barrel" evidence="14">
    <location>
        <begin position="253"/>
        <end position="692"/>
    </location>
</feature>
<gene>
    <name evidence="16" type="ORF">INQ41_07455</name>
</gene>
<proteinExistence type="inferred from homology"/>
<evidence type="ECO:0000256" key="12">
    <source>
        <dbReference type="RuleBase" id="RU003357"/>
    </source>
</evidence>
<dbReference type="InterPro" id="IPR039426">
    <property type="entry name" value="TonB-dep_rcpt-like"/>
</dbReference>
<dbReference type="Pfam" id="PF07715">
    <property type="entry name" value="Plug"/>
    <property type="match status" value="1"/>
</dbReference>
<dbReference type="EMBL" id="CP063656">
    <property type="protein sequence ID" value="QOW18553.1"/>
    <property type="molecule type" value="Genomic_DNA"/>
</dbReference>
<dbReference type="InterPro" id="IPR012910">
    <property type="entry name" value="Plug_dom"/>
</dbReference>
<evidence type="ECO:0000256" key="4">
    <source>
        <dbReference type="ARBA" id="ARBA00022496"/>
    </source>
</evidence>
<dbReference type="KEGG" id="lcic:INQ41_07455"/>
<dbReference type="GO" id="GO:0006826">
    <property type="term" value="P:iron ion transport"/>
    <property type="evidence" value="ECO:0007669"/>
    <property type="project" value="UniProtKB-KW"/>
</dbReference>
<dbReference type="Pfam" id="PF00593">
    <property type="entry name" value="TonB_dep_Rec_b-barrel"/>
    <property type="match status" value="1"/>
</dbReference>
<dbReference type="RefSeq" id="WP_193983242.1">
    <property type="nucleotide sequence ID" value="NZ_CP063656.1"/>
</dbReference>
<dbReference type="CDD" id="cd01347">
    <property type="entry name" value="ligand_gated_channel"/>
    <property type="match status" value="1"/>
</dbReference>
<dbReference type="InterPro" id="IPR036942">
    <property type="entry name" value="Beta-barrel_TonB_sf"/>
</dbReference>
<dbReference type="InterPro" id="IPR000531">
    <property type="entry name" value="Beta-barrel_TonB"/>
</dbReference>
<keyword evidence="8 12" id="KW-0798">TonB box</keyword>
<reference evidence="16 17" key="1">
    <citation type="submission" date="2020-10" db="EMBL/GenBank/DDBJ databases">
        <title>complete genome sequencing of Lysobacter sp. H21R20.</title>
        <authorList>
            <person name="Bae J.-W."/>
            <person name="Lee S.-Y."/>
        </authorList>
    </citation>
    <scope>NUCLEOTIDE SEQUENCE [LARGE SCALE GENOMIC DNA]</scope>
    <source>
        <strain evidence="16 17">H21R20</strain>
    </source>
</reference>
<dbReference type="GO" id="GO:0009279">
    <property type="term" value="C:cell outer membrane"/>
    <property type="evidence" value="ECO:0007669"/>
    <property type="project" value="UniProtKB-SubCell"/>
</dbReference>
<evidence type="ECO:0000256" key="9">
    <source>
        <dbReference type="ARBA" id="ARBA00023136"/>
    </source>
</evidence>
<evidence type="ECO:0000259" key="14">
    <source>
        <dbReference type="Pfam" id="PF00593"/>
    </source>
</evidence>